<dbReference type="InterPro" id="IPR018966">
    <property type="entry name" value="VTC_domain"/>
</dbReference>
<name>A0ABZ0L2L5_9BACL</name>
<organism evidence="2 3">
    <name type="scientific">Sporosarcina jeotgali</name>
    <dbReference type="NCBI Taxonomy" id="3020056"/>
    <lineage>
        <taxon>Bacteria</taxon>
        <taxon>Bacillati</taxon>
        <taxon>Bacillota</taxon>
        <taxon>Bacilli</taxon>
        <taxon>Bacillales</taxon>
        <taxon>Caryophanaceae</taxon>
        <taxon>Sporosarcina</taxon>
    </lineage>
</organism>
<dbReference type="Gene3D" id="3.20.100.30">
    <property type="entry name" value="VTC, catalytic tunnel domain"/>
    <property type="match status" value="1"/>
</dbReference>
<evidence type="ECO:0000259" key="1">
    <source>
        <dbReference type="Pfam" id="PF09359"/>
    </source>
</evidence>
<accession>A0ABZ0L2L5</accession>
<feature type="domain" description="VTC" evidence="1">
    <location>
        <begin position="9"/>
        <end position="226"/>
    </location>
</feature>
<dbReference type="RefSeq" id="WP_323693450.1">
    <property type="nucleotide sequence ID" value="NZ_CP116341.1"/>
</dbReference>
<protein>
    <submittedName>
        <fullName evidence="2">Polyphosphate polymerase domain-containing protein</fullName>
    </submittedName>
</protein>
<dbReference type="CDD" id="cd07750">
    <property type="entry name" value="PolyPPase_VTC_like"/>
    <property type="match status" value="1"/>
</dbReference>
<dbReference type="Proteomes" id="UP001303532">
    <property type="component" value="Chromosome"/>
</dbReference>
<proteinExistence type="predicted"/>
<keyword evidence="3" id="KW-1185">Reference proteome</keyword>
<reference evidence="2 3" key="1">
    <citation type="submission" date="2023-01" db="EMBL/GenBank/DDBJ databases">
        <title>Sporosarcina sp. nov., isolated from Korean tranditional fermented seafood 'Jeotgal'.</title>
        <authorList>
            <person name="Yang A.-I."/>
        </authorList>
    </citation>
    <scope>NUCLEOTIDE SEQUENCE [LARGE SCALE GENOMIC DNA]</scope>
    <source>
        <strain evidence="2 3">B2O-1</strain>
    </source>
</reference>
<dbReference type="Pfam" id="PF09359">
    <property type="entry name" value="VTC"/>
    <property type="match status" value="1"/>
</dbReference>
<evidence type="ECO:0000313" key="2">
    <source>
        <dbReference type="EMBL" id="WOV85856.1"/>
    </source>
</evidence>
<evidence type="ECO:0000313" key="3">
    <source>
        <dbReference type="Proteomes" id="UP001303532"/>
    </source>
</evidence>
<gene>
    <name evidence="2" type="ORF">PGH26_02410</name>
</gene>
<sequence length="236" mass="27613">MTFQNKKLRNELKFYLHIHEYLSLRAKTSAMLELDRHSLSESGYSIRSLYFDGMHAHSLHDKNDGIFSREKYRIRVYNGSKDVINLERKNKYGIYVNKESAPLTLRQYEEILKGEYDSLRGTGYPLIDEFHRALAYRNFRPSAITDYEREAYIYGPGNVRITFDKRLAAGVNTTDVFSDSLILEEVLPVEETVLEVKYDEYLPTQIQQLVEVNQFVRSAISKFVICKEAGMLHFKE</sequence>
<dbReference type="EMBL" id="CP116341">
    <property type="protein sequence ID" value="WOV85856.1"/>
    <property type="molecule type" value="Genomic_DNA"/>
</dbReference>
<dbReference type="InterPro" id="IPR042267">
    <property type="entry name" value="VTC_sf"/>
</dbReference>